<evidence type="ECO:0008006" key="4">
    <source>
        <dbReference type="Google" id="ProtNLM"/>
    </source>
</evidence>
<dbReference type="AlphaFoldDB" id="A0A3P3CZP2"/>
<dbReference type="Pfam" id="PF03640">
    <property type="entry name" value="Lipoprotein_15"/>
    <property type="match status" value="2"/>
</dbReference>
<proteinExistence type="predicted"/>
<dbReference type="GO" id="GO:0043448">
    <property type="term" value="P:alkane catabolic process"/>
    <property type="evidence" value="ECO:0007669"/>
    <property type="project" value="TreeGrafter"/>
</dbReference>
<name>A0A3P3CZP2_9RHOB</name>
<dbReference type="InterPro" id="IPR014558">
    <property type="entry name" value="UCP029720"/>
</dbReference>
<keyword evidence="1" id="KW-0732">Signal</keyword>
<feature type="chain" id="PRO_5018140490" description="Lipoprotein" evidence="1">
    <location>
        <begin position="23"/>
        <end position="116"/>
    </location>
</feature>
<dbReference type="EMBL" id="RRAZ01000078">
    <property type="protein sequence ID" value="RRH67629.1"/>
    <property type="molecule type" value="Genomic_DNA"/>
</dbReference>
<feature type="signal peptide" evidence="1">
    <location>
        <begin position="1"/>
        <end position="22"/>
    </location>
</feature>
<reference evidence="2 3" key="1">
    <citation type="submission" date="2018-11" db="EMBL/GenBank/DDBJ databases">
        <title>Gemmobacter sp. nov., YIM 102744-1 draft genome.</title>
        <authorList>
            <person name="Li G."/>
            <person name="Jiang Y."/>
        </authorList>
    </citation>
    <scope>NUCLEOTIDE SEQUENCE [LARGE SCALE GENOMIC DNA]</scope>
    <source>
        <strain evidence="2 3">YIM 102744-1</strain>
    </source>
</reference>
<dbReference type="PIRSF" id="PIRSF029720">
    <property type="entry name" value="UCP029720"/>
    <property type="match status" value="1"/>
</dbReference>
<evidence type="ECO:0000313" key="2">
    <source>
        <dbReference type="EMBL" id="RRH67629.1"/>
    </source>
</evidence>
<dbReference type="InterPro" id="IPR005297">
    <property type="entry name" value="Lipoprotein_repeat"/>
</dbReference>
<dbReference type="PANTHER" id="PTHR39335">
    <property type="entry name" value="BLL4220 PROTEIN"/>
    <property type="match status" value="1"/>
</dbReference>
<keyword evidence="3" id="KW-1185">Reference proteome</keyword>
<evidence type="ECO:0000313" key="3">
    <source>
        <dbReference type="Proteomes" id="UP000282125"/>
    </source>
</evidence>
<sequence>MRLSIRLLSALLAFVPVSYASAQTPMTDDAKMTLYTFDKDTDGQSACYDGCARNWPPYLGKAGETKGEGWTLIDRTDGTKQWAHKGKPVYLYFEDTKAGDVLGDGKGGGTWHTLTE</sequence>
<comment type="caution">
    <text evidence="2">The sequence shown here is derived from an EMBL/GenBank/DDBJ whole genome shotgun (WGS) entry which is preliminary data.</text>
</comment>
<dbReference type="RefSeq" id="WP_124966901.1">
    <property type="nucleotide sequence ID" value="NZ_RRAZ01000078.1"/>
</dbReference>
<dbReference type="OrthoDB" id="9800666at2"/>
<evidence type="ECO:0000256" key="1">
    <source>
        <dbReference type="SAM" id="SignalP"/>
    </source>
</evidence>
<dbReference type="Proteomes" id="UP000282125">
    <property type="component" value="Unassembled WGS sequence"/>
</dbReference>
<accession>A0A3P3CZP2</accession>
<organism evidence="2 3">
    <name type="scientific">Falsigemmobacter faecalis</name>
    <dbReference type="NCBI Taxonomy" id="2488730"/>
    <lineage>
        <taxon>Bacteria</taxon>
        <taxon>Pseudomonadati</taxon>
        <taxon>Pseudomonadota</taxon>
        <taxon>Alphaproteobacteria</taxon>
        <taxon>Rhodobacterales</taxon>
        <taxon>Paracoccaceae</taxon>
        <taxon>Falsigemmobacter</taxon>
    </lineage>
</organism>
<gene>
    <name evidence="2" type="ORF">EG244_20000</name>
</gene>
<dbReference type="PANTHER" id="PTHR39335:SF1">
    <property type="entry name" value="BLL4220 PROTEIN"/>
    <property type="match status" value="1"/>
</dbReference>
<protein>
    <recommendedName>
        <fullName evidence="4">Lipoprotein</fullName>
    </recommendedName>
</protein>